<dbReference type="GO" id="GO:0000209">
    <property type="term" value="P:protein polyubiquitination"/>
    <property type="evidence" value="ECO:0007669"/>
    <property type="project" value="TreeGrafter"/>
</dbReference>
<proteinExistence type="predicted"/>
<dbReference type="SUPFAM" id="SSF57845">
    <property type="entry name" value="B-box zinc-binding domain"/>
    <property type="match status" value="1"/>
</dbReference>
<keyword evidence="5" id="KW-1185">Reference proteome</keyword>
<reference evidence="4" key="1">
    <citation type="submission" date="2022-08" db="UniProtKB">
        <authorList>
            <consortium name="EnsemblMetazoa"/>
        </authorList>
    </citation>
    <scope>IDENTIFICATION</scope>
    <source>
        <strain evidence="4">05x7-T-G4-1.051#20</strain>
    </source>
</reference>
<dbReference type="Gene3D" id="3.30.160.60">
    <property type="entry name" value="Classic Zinc Finger"/>
    <property type="match status" value="1"/>
</dbReference>
<dbReference type="EnsemblMetazoa" id="G19132.5">
    <property type="protein sequence ID" value="G19132.5:cds"/>
    <property type="gene ID" value="G19132"/>
</dbReference>
<dbReference type="GO" id="GO:0043161">
    <property type="term" value="P:proteasome-mediated ubiquitin-dependent protein catabolic process"/>
    <property type="evidence" value="ECO:0007669"/>
    <property type="project" value="TreeGrafter"/>
</dbReference>
<dbReference type="SUPFAM" id="SSF101898">
    <property type="entry name" value="NHL repeat"/>
    <property type="match status" value="1"/>
</dbReference>
<dbReference type="PROSITE" id="PS50119">
    <property type="entry name" value="ZF_BBOX"/>
    <property type="match status" value="1"/>
</dbReference>
<dbReference type="Proteomes" id="UP000005408">
    <property type="component" value="Unassembled WGS sequence"/>
</dbReference>
<dbReference type="InterPro" id="IPR050952">
    <property type="entry name" value="TRIM-NHL_E3_ligases"/>
</dbReference>
<dbReference type="CDD" id="cd19756">
    <property type="entry name" value="Bbox2"/>
    <property type="match status" value="1"/>
</dbReference>
<keyword evidence="1" id="KW-0862">Zinc</keyword>
<dbReference type="PANTHER" id="PTHR24104:SF25">
    <property type="entry name" value="PROTEIN LIN-41"/>
    <property type="match status" value="1"/>
</dbReference>
<sequence length="571" mass="65935">MIFQLMEEKPVPKPRTKEQMAGGRAKRVMPEAMVFFHNWSSFHGRSHRRRSSEPSIKKEHLHGIRKSQLHTLPSCPEHPSYRYDQYCQQCEVPACPGCVTSGLHRGHDVQNISNVFDLMREIVQKDTQELDMFISPFYDTVMSDIETTHKIVVAKHQERKKMIVEVGKNLHKIVDNITQRYLKDENEMEADDLKQIQSLEMRFLRLRNQVRMTVDENHQILTNNDFTKFIGQLLNYTSKNQHFRDVPERFEMVVADFNPSIPEEGELCEIIGSLGITKTKSIDRYRLPILRKITDKSHKTASSSHSYHLLGKIRTGFTRTARVSCSQDGDQLYVCGDSKVIKHFSKEKFELIEEVQTLTGNEPFDITVTKDGVLVYTDWEDGSINIVKGGKVEGLVKLTEWKPQAICCTYTNELLVAIKMADHTQSKIVRYHDCKVTQEIQYNDSRTPLYANPAFVEENKNCDIIVSDWTNQVVVVVTRLGKFRFSYTGNLQTSKNKKFNPFGLATDSQSHILISDCDNFVVHLIDKNGQFLHYIEGCHLQYPWGLCIDKLNVLFVAECYSNDVKRIQSQK</sequence>
<accession>A0A8W8JGD0</accession>
<feature type="compositionally biased region" description="Basic and acidic residues" evidence="2">
    <location>
        <begin position="1"/>
        <end position="18"/>
    </location>
</feature>
<evidence type="ECO:0000259" key="3">
    <source>
        <dbReference type="PROSITE" id="PS50119"/>
    </source>
</evidence>
<dbReference type="Pfam" id="PF00643">
    <property type="entry name" value="zf-B_box"/>
    <property type="match status" value="1"/>
</dbReference>
<dbReference type="Gene3D" id="2.120.10.30">
    <property type="entry name" value="TolB, C-terminal domain"/>
    <property type="match status" value="1"/>
</dbReference>
<dbReference type="GO" id="GO:0008270">
    <property type="term" value="F:zinc ion binding"/>
    <property type="evidence" value="ECO:0007669"/>
    <property type="project" value="UniProtKB-KW"/>
</dbReference>
<dbReference type="AlphaFoldDB" id="A0A8W8JGD0"/>
<dbReference type="InterPro" id="IPR011042">
    <property type="entry name" value="6-blade_b-propeller_TolB-like"/>
</dbReference>
<organism evidence="4 5">
    <name type="scientific">Magallana gigas</name>
    <name type="common">Pacific oyster</name>
    <name type="synonym">Crassostrea gigas</name>
    <dbReference type="NCBI Taxonomy" id="29159"/>
    <lineage>
        <taxon>Eukaryota</taxon>
        <taxon>Metazoa</taxon>
        <taxon>Spiralia</taxon>
        <taxon>Lophotrochozoa</taxon>
        <taxon>Mollusca</taxon>
        <taxon>Bivalvia</taxon>
        <taxon>Autobranchia</taxon>
        <taxon>Pteriomorphia</taxon>
        <taxon>Ostreida</taxon>
        <taxon>Ostreoidea</taxon>
        <taxon>Ostreidae</taxon>
        <taxon>Magallana</taxon>
    </lineage>
</organism>
<name>A0A8W8JGD0_MAGGI</name>
<protein>
    <recommendedName>
        <fullName evidence="3">B box-type domain-containing protein</fullName>
    </recommendedName>
</protein>
<evidence type="ECO:0000256" key="2">
    <source>
        <dbReference type="SAM" id="MobiDB-lite"/>
    </source>
</evidence>
<evidence type="ECO:0000256" key="1">
    <source>
        <dbReference type="PROSITE-ProRule" id="PRU00024"/>
    </source>
</evidence>
<dbReference type="PANTHER" id="PTHR24104">
    <property type="entry name" value="E3 UBIQUITIN-PROTEIN LIGASE NHLRC1-RELATED"/>
    <property type="match status" value="1"/>
</dbReference>
<dbReference type="InterPro" id="IPR000315">
    <property type="entry name" value="Znf_B-box"/>
</dbReference>
<feature type="region of interest" description="Disordered" evidence="2">
    <location>
        <begin position="1"/>
        <end position="24"/>
    </location>
</feature>
<evidence type="ECO:0000313" key="4">
    <source>
        <dbReference type="EnsemblMetazoa" id="G19132.5:cds"/>
    </source>
</evidence>
<dbReference type="GO" id="GO:0061630">
    <property type="term" value="F:ubiquitin protein ligase activity"/>
    <property type="evidence" value="ECO:0007669"/>
    <property type="project" value="TreeGrafter"/>
</dbReference>
<feature type="domain" description="B box-type" evidence="3">
    <location>
        <begin position="75"/>
        <end position="112"/>
    </location>
</feature>
<keyword evidence="1" id="KW-0479">Metal-binding</keyword>
<keyword evidence="1" id="KW-0863">Zinc-finger</keyword>
<evidence type="ECO:0000313" key="5">
    <source>
        <dbReference type="Proteomes" id="UP000005408"/>
    </source>
</evidence>